<evidence type="ECO:0000313" key="2">
    <source>
        <dbReference type="Proteomes" id="UP000516361"/>
    </source>
</evidence>
<dbReference type="KEGG" id="ocy:OSSY52_10220"/>
<dbReference type="EMBL" id="AP018712">
    <property type="protein sequence ID" value="BBE30881.1"/>
    <property type="molecule type" value="Genomic_DNA"/>
</dbReference>
<dbReference type="AlphaFoldDB" id="A0A7G1G3E5"/>
<accession>A0A7G1G3E5</accession>
<keyword evidence="2" id="KW-1185">Reference proteome</keyword>
<dbReference type="InParanoid" id="A0A7G1G3E5"/>
<gene>
    <name evidence="1" type="ORF">OSSY52_10220</name>
</gene>
<sequence>MNYSLIENFGIKIDGVYKIKSGIAIGVIFSEDSSSIIMVYTKGDIIGIDKFYYNIGIIDYYGLDDFEYEIIQDTDFFSQLKNENESDKFEKMLKNQMLELLAFSNEKKEKVFYFCLKKIKMNSGKIKGIPKQFIDELKIDMGIENLINEEKIELVDDVYKIKQ</sequence>
<reference evidence="1 2" key="1">
    <citation type="submission" date="2018-06" db="EMBL/GenBank/DDBJ databases">
        <title>Genome sequencing of Oceanotoga sp. sy52.</title>
        <authorList>
            <person name="Mori K."/>
        </authorList>
    </citation>
    <scope>NUCLEOTIDE SEQUENCE [LARGE SCALE GENOMIC DNA]</scope>
    <source>
        <strain evidence="2">sy52</strain>
    </source>
</reference>
<name>A0A7G1G3E5_9BACT</name>
<organism evidence="1 2">
    <name type="scientific">Tepiditoga spiralis</name>
    <dbReference type="NCBI Taxonomy" id="2108365"/>
    <lineage>
        <taxon>Bacteria</taxon>
        <taxon>Thermotogati</taxon>
        <taxon>Thermotogota</taxon>
        <taxon>Thermotogae</taxon>
        <taxon>Petrotogales</taxon>
        <taxon>Petrotogaceae</taxon>
        <taxon>Tepiditoga</taxon>
    </lineage>
</organism>
<dbReference type="RefSeq" id="WP_190615948.1">
    <property type="nucleotide sequence ID" value="NZ_AP018712.1"/>
</dbReference>
<evidence type="ECO:0000313" key="1">
    <source>
        <dbReference type="EMBL" id="BBE30881.1"/>
    </source>
</evidence>
<proteinExistence type="predicted"/>
<protein>
    <submittedName>
        <fullName evidence="1">Uncharacterized protein</fullName>
    </submittedName>
</protein>
<dbReference type="Proteomes" id="UP000516361">
    <property type="component" value="Chromosome"/>
</dbReference>